<evidence type="ECO:0000313" key="1">
    <source>
        <dbReference type="EMBL" id="PIC29249.1"/>
    </source>
</evidence>
<dbReference type="Proteomes" id="UP000230233">
    <property type="component" value="Chromosome V"/>
</dbReference>
<accession>A0A2G5TPL8</accession>
<comment type="caution">
    <text evidence="1">The sequence shown here is derived from an EMBL/GenBank/DDBJ whole genome shotgun (WGS) entry which is preliminary data.</text>
</comment>
<keyword evidence="2" id="KW-1185">Reference proteome</keyword>
<proteinExistence type="predicted"/>
<protein>
    <submittedName>
        <fullName evidence="1">Uncharacterized protein</fullName>
    </submittedName>
</protein>
<gene>
    <name evidence="1" type="primary">Cnig_chr_V.g20899</name>
    <name evidence="1" type="ORF">B9Z55_020899</name>
</gene>
<dbReference type="PANTHER" id="PTHR31464">
    <property type="entry name" value="PROTEIN CBG01266"/>
    <property type="match status" value="1"/>
</dbReference>
<dbReference type="EMBL" id="PDUG01000005">
    <property type="protein sequence ID" value="PIC29249.1"/>
    <property type="molecule type" value="Genomic_DNA"/>
</dbReference>
<dbReference type="STRING" id="1611254.A0A2G5TPL8"/>
<reference evidence="2" key="1">
    <citation type="submission" date="2017-10" db="EMBL/GenBank/DDBJ databases">
        <title>Rapid genome shrinkage in a self-fertile nematode reveals novel sperm competition proteins.</title>
        <authorList>
            <person name="Yin D."/>
            <person name="Schwarz E.M."/>
            <person name="Thomas C.G."/>
            <person name="Felde R.L."/>
            <person name="Korf I.F."/>
            <person name="Cutter A.D."/>
            <person name="Schartner C.M."/>
            <person name="Ralston E.J."/>
            <person name="Meyer B.J."/>
            <person name="Haag E.S."/>
        </authorList>
    </citation>
    <scope>NUCLEOTIDE SEQUENCE [LARGE SCALE GENOMIC DNA]</scope>
    <source>
        <strain evidence="2">JU1422</strain>
    </source>
</reference>
<evidence type="ECO:0000313" key="2">
    <source>
        <dbReference type="Proteomes" id="UP000230233"/>
    </source>
</evidence>
<organism evidence="1 2">
    <name type="scientific">Caenorhabditis nigoni</name>
    <dbReference type="NCBI Taxonomy" id="1611254"/>
    <lineage>
        <taxon>Eukaryota</taxon>
        <taxon>Metazoa</taxon>
        <taxon>Ecdysozoa</taxon>
        <taxon>Nematoda</taxon>
        <taxon>Chromadorea</taxon>
        <taxon>Rhabditida</taxon>
        <taxon>Rhabditina</taxon>
        <taxon>Rhabditomorpha</taxon>
        <taxon>Rhabditoidea</taxon>
        <taxon>Rhabditidae</taxon>
        <taxon>Peloderinae</taxon>
        <taxon>Caenorhabditis</taxon>
    </lineage>
</organism>
<name>A0A2G5TPL8_9PELO</name>
<dbReference type="Pfam" id="PF05075">
    <property type="entry name" value="DUF684"/>
    <property type="match status" value="1"/>
</dbReference>
<dbReference type="OrthoDB" id="10433299at2759"/>
<dbReference type="AlphaFoldDB" id="A0A2G5TPL8"/>
<dbReference type="InterPro" id="IPR007767">
    <property type="entry name" value="DUF684"/>
</dbReference>
<sequence>MGQIESIEWKPLVENIVHGTQDKNVHLNNAQKADILKEAFEDLFENLQLYVIVFNDCDNGPNFAYSDDQSQLVVSLKRGLCNIIVYHSREWGGACQNTRNQFIKQVESCKTDVIPWWQDYRGFPNILKNDHIPNAGFVTLIRDDQNAQVRSINCEGGPGKWIKAENEAGEKFDLIVGHI</sequence>
<dbReference type="PANTHER" id="PTHR31464:SF4">
    <property type="entry name" value="DUF4242 DOMAIN-CONTAINING PROTEIN-RELATED"/>
    <property type="match status" value="1"/>
</dbReference>